<dbReference type="GeneID" id="85392359"/>
<dbReference type="Proteomes" id="UP001244207">
    <property type="component" value="Unassembled WGS sequence"/>
</dbReference>
<proteinExistence type="predicted"/>
<accession>A0AAD8UL46</accession>
<keyword evidence="2" id="KW-1185">Reference proteome</keyword>
<protein>
    <submittedName>
        <fullName evidence="1">Uncharacterized protein</fullName>
    </submittedName>
</protein>
<dbReference type="RefSeq" id="XP_060363990.1">
    <property type="nucleotide sequence ID" value="XM_060508460.1"/>
</dbReference>
<name>A0AAD8UL46_GLOAC</name>
<evidence type="ECO:0000313" key="1">
    <source>
        <dbReference type="EMBL" id="KAK1723935.1"/>
    </source>
</evidence>
<dbReference type="EMBL" id="JAHMHS010000058">
    <property type="protein sequence ID" value="KAK1723935.1"/>
    <property type="molecule type" value="Genomic_DNA"/>
</dbReference>
<organism evidence="1 2">
    <name type="scientific">Glomerella acutata</name>
    <name type="common">Colletotrichum acutatum</name>
    <dbReference type="NCBI Taxonomy" id="27357"/>
    <lineage>
        <taxon>Eukaryota</taxon>
        <taxon>Fungi</taxon>
        <taxon>Dikarya</taxon>
        <taxon>Ascomycota</taxon>
        <taxon>Pezizomycotina</taxon>
        <taxon>Sordariomycetes</taxon>
        <taxon>Hypocreomycetidae</taxon>
        <taxon>Glomerellales</taxon>
        <taxon>Glomerellaceae</taxon>
        <taxon>Colletotrichum</taxon>
        <taxon>Colletotrichum acutatum species complex</taxon>
    </lineage>
</organism>
<comment type="caution">
    <text evidence="1">The sequence shown here is derived from an EMBL/GenBank/DDBJ whole genome shotgun (WGS) entry which is preliminary data.</text>
</comment>
<gene>
    <name evidence="1" type="ORF">BDZ83DRAFT_624666</name>
</gene>
<dbReference type="AlphaFoldDB" id="A0AAD8UL46"/>
<sequence length="89" mass="9685">MLHSVQTDCRCRLSPWRPGISFLYCVIRNLLAACPAPVLAAVDTAPVPATRVTPPPDRLRSWVGSSGSRIRYIGAGETHRNQTGAQNQT</sequence>
<reference evidence="1" key="1">
    <citation type="submission" date="2021-12" db="EMBL/GenBank/DDBJ databases">
        <title>Comparative genomics, transcriptomics and evolutionary studies reveal genomic signatures of adaptation to plant cell wall in hemibiotrophic fungi.</title>
        <authorList>
            <consortium name="DOE Joint Genome Institute"/>
            <person name="Baroncelli R."/>
            <person name="Diaz J.F."/>
            <person name="Benocci T."/>
            <person name="Peng M."/>
            <person name="Battaglia E."/>
            <person name="Haridas S."/>
            <person name="Andreopoulos W."/>
            <person name="Labutti K."/>
            <person name="Pangilinan J."/>
            <person name="Floch G.L."/>
            <person name="Makela M.R."/>
            <person name="Henrissat B."/>
            <person name="Grigoriev I.V."/>
            <person name="Crouch J.A."/>
            <person name="De Vries R.P."/>
            <person name="Sukno S.A."/>
            <person name="Thon M.R."/>
        </authorList>
    </citation>
    <scope>NUCLEOTIDE SEQUENCE</scope>
    <source>
        <strain evidence="1">CBS 112980</strain>
    </source>
</reference>
<evidence type="ECO:0000313" key="2">
    <source>
        <dbReference type="Proteomes" id="UP001244207"/>
    </source>
</evidence>